<evidence type="ECO:0000256" key="3">
    <source>
        <dbReference type="ARBA" id="ARBA00022729"/>
    </source>
</evidence>
<evidence type="ECO:0000313" key="7">
    <source>
        <dbReference type="Proteomes" id="UP000006315"/>
    </source>
</evidence>
<reference evidence="6 7" key="1">
    <citation type="journal article" date="2012" name="Front. Microbiol.">
        <title>Redundancy and modularity in membrane-associated dissimilatory nitrate reduction in Bacillus.</title>
        <authorList>
            <person name="Heylen K."/>
            <person name="Keltjens J."/>
        </authorList>
    </citation>
    <scope>NUCLEOTIDE SEQUENCE [LARGE SCALE GENOMIC DNA]</scope>
    <source>
        <strain evidence="6 7">LMG 9581</strain>
    </source>
</reference>
<keyword evidence="3 5" id="KW-0732">Signal</keyword>
<feature type="signal peptide" evidence="5">
    <location>
        <begin position="1"/>
        <end position="23"/>
    </location>
</feature>
<accession>K6ECK5</accession>
<dbReference type="EMBL" id="AJLR01000004">
    <property type="protein sequence ID" value="EKN71171.1"/>
    <property type="molecule type" value="Genomic_DNA"/>
</dbReference>
<comment type="caution">
    <text evidence="6">The sequence shown here is derived from an EMBL/GenBank/DDBJ whole genome shotgun (WGS) entry which is preliminary data.</text>
</comment>
<dbReference type="Gene3D" id="3.40.190.10">
    <property type="entry name" value="Periplasmic binding protein-like II"/>
    <property type="match status" value="2"/>
</dbReference>
<dbReference type="PANTHER" id="PTHR30024:SF47">
    <property type="entry name" value="TAURINE-BINDING PERIPLASMIC PROTEIN"/>
    <property type="match status" value="1"/>
</dbReference>
<feature type="chain" id="PRO_5038761673" evidence="5">
    <location>
        <begin position="24"/>
        <end position="355"/>
    </location>
</feature>
<dbReference type="RefSeq" id="WP_003329173.1">
    <property type="nucleotide sequence ID" value="NZ_AJLR01000004.1"/>
</dbReference>
<feature type="region of interest" description="Disordered" evidence="4">
    <location>
        <begin position="25"/>
        <end position="48"/>
    </location>
</feature>
<proteinExistence type="inferred from homology"/>
<dbReference type="Pfam" id="PF13379">
    <property type="entry name" value="NMT1_2"/>
    <property type="match status" value="1"/>
</dbReference>
<evidence type="ECO:0000256" key="2">
    <source>
        <dbReference type="ARBA" id="ARBA00010742"/>
    </source>
</evidence>
<keyword evidence="7" id="KW-1185">Reference proteome</keyword>
<evidence type="ECO:0000256" key="4">
    <source>
        <dbReference type="SAM" id="MobiDB-lite"/>
    </source>
</evidence>
<evidence type="ECO:0000256" key="1">
    <source>
        <dbReference type="ARBA" id="ARBA00004418"/>
    </source>
</evidence>
<dbReference type="STRING" id="1131731.BAZO_00090"/>
<organism evidence="6 7">
    <name type="scientific">Schinkia azotoformans LMG 9581</name>
    <dbReference type="NCBI Taxonomy" id="1131731"/>
    <lineage>
        <taxon>Bacteria</taxon>
        <taxon>Bacillati</taxon>
        <taxon>Bacillota</taxon>
        <taxon>Bacilli</taxon>
        <taxon>Bacillales</taxon>
        <taxon>Bacillaceae</taxon>
        <taxon>Calidifontibacillus/Schinkia group</taxon>
        <taxon>Schinkia</taxon>
    </lineage>
</organism>
<dbReference type="PANTHER" id="PTHR30024">
    <property type="entry name" value="ALIPHATIC SULFONATES-BINDING PROTEIN-RELATED"/>
    <property type="match status" value="1"/>
</dbReference>
<comment type="subcellular location">
    <subcellularLocation>
        <location evidence="1">Periplasm</location>
    </subcellularLocation>
</comment>
<dbReference type="SUPFAM" id="SSF53850">
    <property type="entry name" value="Periplasmic binding protein-like II"/>
    <property type="match status" value="1"/>
</dbReference>
<dbReference type="PROSITE" id="PS51257">
    <property type="entry name" value="PROKAR_LIPOPROTEIN"/>
    <property type="match status" value="1"/>
</dbReference>
<sequence>MRKKNVVLSLVIGLMLLFITACGGGGQTNQSSTEPAKEGDQEQAAPSAEKQKVTIAQTTHGFLFAPIYVAEQKGFFADEGLDVEVIIAGGGSKVMAAVIGGSVEIGGTTLGNVMDAAEKGQDVQIFATLMNQYASNVVIRKEIAEEKGITENSSISEKINALKGLKIAITSPGSSSDKLVRYLLSMENINPDKDVQLVPLGKSEAVIPSFKQKQIDAFAFSSPTADMGVMNDGFMLINLSKGDIKELDGFLYTGLVAKKDKMESNPELFEKMTRAIAKAENFIKTDKAGSKEILKKSFEDIEANVFDIAFENNYPAFATSPIVTKEGYDMNISFEGIDVPYDQVVNNSFAEKVQQ</sequence>
<protein>
    <submittedName>
        <fullName evidence="6">ABC-type nitrate/sulfonate/bicarbonate transport systems periplasmic components-like protein</fullName>
    </submittedName>
</protein>
<comment type="similarity">
    <text evidence="2">Belongs to the bacterial solute-binding protein SsuA/TauA family.</text>
</comment>
<dbReference type="AlphaFoldDB" id="K6ECK5"/>
<evidence type="ECO:0000256" key="5">
    <source>
        <dbReference type="SAM" id="SignalP"/>
    </source>
</evidence>
<evidence type="ECO:0000313" key="6">
    <source>
        <dbReference type="EMBL" id="EKN71171.1"/>
    </source>
</evidence>
<name>K6ECK5_SCHAZ</name>
<dbReference type="Proteomes" id="UP000006315">
    <property type="component" value="Unassembled WGS sequence"/>
</dbReference>
<dbReference type="PATRIC" id="fig|1131731.3.peg.16"/>
<dbReference type="GO" id="GO:0042597">
    <property type="term" value="C:periplasmic space"/>
    <property type="evidence" value="ECO:0007669"/>
    <property type="project" value="UniProtKB-SubCell"/>
</dbReference>
<gene>
    <name evidence="6" type="ORF">BAZO_00090</name>
</gene>
<dbReference type="GeneID" id="89469039"/>